<keyword evidence="4" id="KW-0145">Chemotaxis</keyword>
<dbReference type="GO" id="GO:0008984">
    <property type="term" value="F:protein-glutamate methylesterase activity"/>
    <property type="evidence" value="ECO:0007669"/>
    <property type="project" value="UniProtKB-EC"/>
</dbReference>
<evidence type="ECO:0000313" key="6">
    <source>
        <dbReference type="EMBL" id="GGA85248.1"/>
    </source>
</evidence>
<protein>
    <recommendedName>
        <fullName evidence="2">protein-glutamate methylesterase</fullName>
        <ecNumber evidence="2">3.1.1.61</ecNumber>
    </recommendedName>
</protein>
<dbReference type="GO" id="GO:0006935">
    <property type="term" value="P:chemotaxis"/>
    <property type="evidence" value="ECO:0007669"/>
    <property type="project" value="UniProtKB-UniRule"/>
</dbReference>
<dbReference type="GO" id="GO:0005737">
    <property type="term" value="C:cytoplasm"/>
    <property type="evidence" value="ECO:0007669"/>
    <property type="project" value="InterPro"/>
</dbReference>
<keyword evidence="1 4" id="KW-0378">Hydrolase</keyword>
<dbReference type="EC" id="3.1.1.61" evidence="2"/>
<organism evidence="6 7">
    <name type="scientific">Puia dinghuensis</name>
    <dbReference type="NCBI Taxonomy" id="1792502"/>
    <lineage>
        <taxon>Bacteria</taxon>
        <taxon>Pseudomonadati</taxon>
        <taxon>Bacteroidota</taxon>
        <taxon>Chitinophagia</taxon>
        <taxon>Chitinophagales</taxon>
        <taxon>Chitinophagaceae</taxon>
        <taxon>Puia</taxon>
    </lineage>
</organism>
<dbReference type="AlphaFoldDB" id="A0A8J2U7V9"/>
<dbReference type="EMBL" id="BMJC01000001">
    <property type="protein sequence ID" value="GGA85248.1"/>
    <property type="molecule type" value="Genomic_DNA"/>
</dbReference>
<dbReference type="CDD" id="cd16433">
    <property type="entry name" value="CheB"/>
    <property type="match status" value="1"/>
</dbReference>
<evidence type="ECO:0000256" key="2">
    <source>
        <dbReference type="ARBA" id="ARBA00039140"/>
    </source>
</evidence>
<dbReference type="InterPro" id="IPR000673">
    <property type="entry name" value="Sig_transdc_resp-reg_Me-estase"/>
</dbReference>
<dbReference type="PANTHER" id="PTHR42872:SF3">
    <property type="entry name" value="PROTEIN-GLUTAMATE METHYLESTERASE_PROTEIN-GLUTAMINE GLUTAMINASE 1"/>
    <property type="match status" value="1"/>
</dbReference>
<proteinExistence type="predicted"/>
<dbReference type="PROSITE" id="PS50122">
    <property type="entry name" value="CHEB"/>
    <property type="match status" value="1"/>
</dbReference>
<keyword evidence="7" id="KW-1185">Reference proteome</keyword>
<accession>A0A8J2U7V9</accession>
<evidence type="ECO:0000256" key="1">
    <source>
        <dbReference type="ARBA" id="ARBA00022801"/>
    </source>
</evidence>
<comment type="caution">
    <text evidence="6">The sequence shown here is derived from an EMBL/GenBank/DDBJ whole genome shotgun (WGS) entry which is preliminary data.</text>
</comment>
<dbReference type="SUPFAM" id="SSF52738">
    <property type="entry name" value="Methylesterase CheB, C-terminal domain"/>
    <property type="match status" value="1"/>
</dbReference>
<name>A0A8J2U7V9_9BACT</name>
<feature type="active site" evidence="4">
    <location>
        <position position="11"/>
    </location>
</feature>
<reference evidence="6" key="2">
    <citation type="submission" date="2020-09" db="EMBL/GenBank/DDBJ databases">
        <authorList>
            <person name="Sun Q."/>
            <person name="Zhou Y."/>
        </authorList>
    </citation>
    <scope>NUCLEOTIDE SEQUENCE</scope>
    <source>
        <strain evidence="6">CGMCC 1.15448</strain>
    </source>
</reference>
<dbReference type="Pfam" id="PF01339">
    <property type="entry name" value="CheB_methylest"/>
    <property type="match status" value="1"/>
</dbReference>
<comment type="catalytic activity">
    <reaction evidence="3">
        <text>[protein]-L-glutamate 5-O-methyl ester + H2O = L-glutamyl-[protein] + methanol + H(+)</text>
        <dbReference type="Rhea" id="RHEA:23236"/>
        <dbReference type="Rhea" id="RHEA-COMP:10208"/>
        <dbReference type="Rhea" id="RHEA-COMP:10311"/>
        <dbReference type="ChEBI" id="CHEBI:15377"/>
        <dbReference type="ChEBI" id="CHEBI:15378"/>
        <dbReference type="ChEBI" id="CHEBI:17790"/>
        <dbReference type="ChEBI" id="CHEBI:29973"/>
        <dbReference type="ChEBI" id="CHEBI:82795"/>
        <dbReference type="EC" id="3.1.1.61"/>
    </reaction>
</comment>
<evidence type="ECO:0000313" key="7">
    <source>
        <dbReference type="Proteomes" id="UP000607559"/>
    </source>
</evidence>
<dbReference type="Proteomes" id="UP000607559">
    <property type="component" value="Unassembled WGS sequence"/>
</dbReference>
<feature type="domain" description="CheB-type methylesterase" evidence="5">
    <location>
        <begin position="1"/>
        <end position="183"/>
    </location>
</feature>
<dbReference type="PANTHER" id="PTHR42872">
    <property type="entry name" value="PROTEIN-GLUTAMATE METHYLESTERASE/PROTEIN-GLUTAMINE GLUTAMINASE"/>
    <property type="match status" value="1"/>
</dbReference>
<reference evidence="6" key="1">
    <citation type="journal article" date="2014" name="Int. J. Syst. Evol. Microbiol.">
        <title>Complete genome sequence of Corynebacterium casei LMG S-19264T (=DSM 44701T), isolated from a smear-ripened cheese.</title>
        <authorList>
            <consortium name="US DOE Joint Genome Institute (JGI-PGF)"/>
            <person name="Walter F."/>
            <person name="Albersmeier A."/>
            <person name="Kalinowski J."/>
            <person name="Ruckert C."/>
        </authorList>
    </citation>
    <scope>NUCLEOTIDE SEQUENCE</scope>
    <source>
        <strain evidence="6">CGMCC 1.15448</strain>
    </source>
</reference>
<feature type="active site" evidence="4">
    <location>
        <position position="38"/>
    </location>
</feature>
<evidence type="ECO:0000256" key="3">
    <source>
        <dbReference type="ARBA" id="ARBA00048267"/>
    </source>
</evidence>
<sequence>MQYEAVVIGVSAGGLAALSGILKELPVDFALPVIIIQHRSREERTLLEEVMQAKCRIRIKQADEKERIERSVVYFAPADYHLLIEKDRSFSLSRDMPVNFSRPSVDVLFMAASEVYGDRLIAMILTGAGKDGAEGVRAVRQRGGLTVAQDPEDAFFPDMPRAAIETGCVQYILKPTELKNLLLNIGGK</sequence>
<dbReference type="InterPro" id="IPR035909">
    <property type="entry name" value="CheB_C"/>
</dbReference>
<evidence type="ECO:0000259" key="5">
    <source>
        <dbReference type="PROSITE" id="PS50122"/>
    </source>
</evidence>
<dbReference type="RefSeq" id="WP_188928270.1">
    <property type="nucleotide sequence ID" value="NZ_BMJC01000001.1"/>
</dbReference>
<evidence type="ECO:0000256" key="4">
    <source>
        <dbReference type="PROSITE-ProRule" id="PRU00050"/>
    </source>
</evidence>
<dbReference type="GO" id="GO:0000156">
    <property type="term" value="F:phosphorelay response regulator activity"/>
    <property type="evidence" value="ECO:0007669"/>
    <property type="project" value="InterPro"/>
</dbReference>
<dbReference type="Gene3D" id="3.40.50.180">
    <property type="entry name" value="Methylesterase CheB, C-terminal domain"/>
    <property type="match status" value="1"/>
</dbReference>
<gene>
    <name evidence="6" type="primary">cheB2</name>
    <name evidence="6" type="ORF">GCM10011511_05360</name>
</gene>
<feature type="active site" evidence="4">
    <location>
        <position position="131"/>
    </location>
</feature>